<dbReference type="InterPro" id="IPR013783">
    <property type="entry name" value="Ig-like_fold"/>
</dbReference>
<evidence type="ECO:0000256" key="1">
    <source>
        <dbReference type="ARBA" id="ARBA00000448"/>
    </source>
</evidence>
<dbReference type="PANTHER" id="PTHR30620">
    <property type="entry name" value="PERIPLASMIC BETA-GLUCOSIDASE-RELATED"/>
    <property type="match status" value="1"/>
</dbReference>
<keyword evidence="5 7" id="KW-0378">Hydrolase</keyword>
<evidence type="ECO:0000256" key="3">
    <source>
        <dbReference type="ARBA" id="ARBA00012744"/>
    </source>
</evidence>
<name>A0ABV3ZE81_9BACT</name>
<proteinExistence type="inferred from homology"/>
<dbReference type="Pfam" id="PF01915">
    <property type="entry name" value="Glyco_hydro_3_C"/>
    <property type="match status" value="1"/>
</dbReference>
<feature type="domain" description="Fibronectin type III-like" evidence="8">
    <location>
        <begin position="679"/>
        <end position="748"/>
    </location>
</feature>
<dbReference type="InterPro" id="IPR001764">
    <property type="entry name" value="Glyco_hydro_3_N"/>
</dbReference>
<evidence type="ECO:0000256" key="2">
    <source>
        <dbReference type="ARBA" id="ARBA00005336"/>
    </source>
</evidence>
<evidence type="ECO:0000256" key="6">
    <source>
        <dbReference type="ARBA" id="ARBA00023295"/>
    </source>
</evidence>
<dbReference type="PANTHER" id="PTHR30620:SF16">
    <property type="entry name" value="LYSOSOMAL BETA GLUCOSIDASE"/>
    <property type="match status" value="1"/>
</dbReference>
<evidence type="ECO:0000256" key="4">
    <source>
        <dbReference type="ARBA" id="ARBA00022729"/>
    </source>
</evidence>
<dbReference type="InterPro" id="IPR026891">
    <property type="entry name" value="Fn3-like"/>
</dbReference>
<organism evidence="9 10">
    <name type="scientific">Danxiaibacter flavus</name>
    <dbReference type="NCBI Taxonomy" id="3049108"/>
    <lineage>
        <taxon>Bacteria</taxon>
        <taxon>Pseudomonadati</taxon>
        <taxon>Bacteroidota</taxon>
        <taxon>Chitinophagia</taxon>
        <taxon>Chitinophagales</taxon>
        <taxon>Chitinophagaceae</taxon>
        <taxon>Danxiaibacter</taxon>
    </lineage>
</organism>
<evidence type="ECO:0000313" key="10">
    <source>
        <dbReference type="Proteomes" id="UP001560573"/>
    </source>
</evidence>
<dbReference type="Gene3D" id="3.40.50.1700">
    <property type="entry name" value="Glycoside hydrolase family 3 C-terminal domain"/>
    <property type="match status" value="1"/>
</dbReference>
<keyword evidence="10" id="KW-1185">Reference proteome</keyword>
<gene>
    <name evidence="9" type="primary">bglX</name>
    <name evidence="9" type="ORF">QTN47_09915</name>
</gene>
<protein>
    <recommendedName>
        <fullName evidence="3">beta-glucosidase</fullName>
        <ecNumber evidence="3">3.2.1.21</ecNumber>
    </recommendedName>
</protein>
<dbReference type="RefSeq" id="WP_369329214.1">
    <property type="nucleotide sequence ID" value="NZ_JAULBC010000002.1"/>
</dbReference>
<dbReference type="Pfam" id="PF00933">
    <property type="entry name" value="Glyco_hydro_3"/>
    <property type="match status" value="1"/>
</dbReference>
<comment type="caution">
    <text evidence="9">The sequence shown here is derived from an EMBL/GenBank/DDBJ whole genome shotgun (WGS) entry which is preliminary data.</text>
</comment>
<dbReference type="Pfam" id="PF14310">
    <property type="entry name" value="Fn3-like"/>
    <property type="match status" value="1"/>
</dbReference>
<dbReference type="EMBL" id="JAULBC010000002">
    <property type="protein sequence ID" value="MEX6687810.1"/>
    <property type="molecule type" value="Genomic_DNA"/>
</dbReference>
<dbReference type="GO" id="GO:0008422">
    <property type="term" value="F:beta-glucosidase activity"/>
    <property type="evidence" value="ECO:0007669"/>
    <property type="project" value="UniProtKB-EC"/>
</dbReference>
<reference evidence="9 10" key="1">
    <citation type="submission" date="2023-07" db="EMBL/GenBank/DDBJ databases">
        <authorList>
            <person name="Lian W.-H."/>
        </authorList>
    </citation>
    <scope>NUCLEOTIDE SEQUENCE [LARGE SCALE GENOMIC DNA]</scope>
    <source>
        <strain evidence="9 10">SYSU DXS3180</strain>
    </source>
</reference>
<dbReference type="InterPro" id="IPR019800">
    <property type="entry name" value="Glyco_hydro_3_AS"/>
</dbReference>
<dbReference type="EC" id="3.2.1.21" evidence="3"/>
<dbReference type="Gene3D" id="3.20.20.300">
    <property type="entry name" value="Glycoside hydrolase, family 3, N-terminal domain"/>
    <property type="match status" value="1"/>
</dbReference>
<dbReference type="InterPro" id="IPR051915">
    <property type="entry name" value="Cellulose_Degrad_GH3"/>
</dbReference>
<evidence type="ECO:0000313" key="9">
    <source>
        <dbReference type="EMBL" id="MEX6687810.1"/>
    </source>
</evidence>
<dbReference type="Gene3D" id="2.60.40.10">
    <property type="entry name" value="Immunoglobulins"/>
    <property type="match status" value="1"/>
</dbReference>
<sequence length="760" mass="84170">MNKSIVLIICSLTFFTQNIFSQSLTAKDKRVIDELMGKMTLEEKIGQLNQLDFGMDVTGPAISKDVEQKIKEGKVGSLLNAYTPEVVRKLQDIAVKETRLHIPILFGNDVIHGHQTTFPVPLALSCTWNMPLIERCAQIAAKEASADGLKWTFSPMVDITRDPRWGRVVEGSGEDPYLGSCIAKAMVKGYQGKDLRSDSSIMACVKHFALYGAAEAGRDYNTVDMSRIRMYQYYFPPYKAGVDAGAGSVMTSFNEIDAMPASGNKWLMNDVLRKQWGFKGFIVTDYAAINEMTPHGLGDLKDNVVRAMNAGVDMDMVGEGYLSYLKKLLQGNKITLQQINVACRRILEAKAMLGLLDDPYKYCSEERAAKVNLAPAHRQTARDAAARSCVLLKNDNQLLPLSKGKTIALIGPLADDKKNLSGSWDDYGDWKNAVSVLEGIKNGQGNDVNILYAKGCNLVEDQHTIDVLNESGEGLKKDERSVETMLNEALEQANKADIIVAVLGEAKGMTGEATSRAEIGIPENQKDLLKALVKTGKPVVLVLMNGRPLTLQWENQHVPAILETWFGGLEAGNAIADVLFGKYNPSGKLTQCFPLSLGQIPVYYNYKKTGRPFDDKSLEKYKSRYFDIPNAPLYTFGYGLSYTTFQYSDVRLSTTMPKGNQTLQAAVTITNTGKYAGEETAQLYITDPVASVTRSVKELKGFQKVLLQPGESKEITFDITPEELKFYNEKLAYIWEPGEFIIHIGTNSNEVKSAKVKWMK</sequence>
<dbReference type="SUPFAM" id="SSF52279">
    <property type="entry name" value="Beta-D-glucan exohydrolase, C-terminal domain"/>
    <property type="match status" value="1"/>
</dbReference>
<keyword evidence="6 7" id="KW-0326">Glycosidase</keyword>
<dbReference type="Proteomes" id="UP001560573">
    <property type="component" value="Unassembled WGS sequence"/>
</dbReference>
<evidence type="ECO:0000256" key="5">
    <source>
        <dbReference type="ARBA" id="ARBA00022801"/>
    </source>
</evidence>
<dbReference type="SMART" id="SM01217">
    <property type="entry name" value="Fn3_like"/>
    <property type="match status" value="1"/>
</dbReference>
<dbReference type="PRINTS" id="PR00133">
    <property type="entry name" value="GLHYDRLASE3"/>
</dbReference>
<dbReference type="PROSITE" id="PS00775">
    <property type="entry name" value="GLYCOSYL_HYDROL_F3"/>
    <property type="match status" value="1"/>
</dbReference>
<dbReference type="InterPro" id="IPR002772">
    <property type="entry name" value="Glyco_hydro_3_C"/>
</dbReference>
<dbReference type="NCBIfam" id="NF011678">
    <property type="entry name" value="PRK15098.1"/>
    <property type="match status" value="1"/>
</dbReference>
<dbReference type="InterPro" id="IPR017853">
    <property type="entry name" value="GH"/>
</dbReference>
<keyword evidence="4" id="KW-0732">Signal</keyword>
<dbReference type="InterPro" id="IPR036881">
    <property type="entry name" value="Glyco_hydro_3_C_sf"/>
</dbReference>
<accession>A0ABV3ZE81</accession>
<comment type="catalytic activity">
    <reaction evidence="1">
        <text>Hydrolysis of terminal, non-reducing beta-D-glucosyl residues with release of beta-D-glucose.</text>
        <dbReference type="EC" id="3.2.1.21"/>
    </reaction>
</comment>
<comment type="similarity">
    <text evidence="2 7">Belongs to the glycosyl hydrolase 3 family.</text>
</comment>
<dbReference type="SUPFAM" id="SSF51445">
    <property type="entry name" value="(Trans)glycosidases"/>
    <property type="match status" value="1"/>
</dbReference>
<evidence type="ECO:0000259" key="8">
    <source>
        <dbReference type="SMART" id="SM01217"/>
    </source>
</evidence>
<evidence type="ECO:0000256" key="7">
    <source>
        <dbReference type="RuleBase" id="RU361161"/>
    </source>
</evidence>
<dbReference type="InterPro" id="IPR036962">
    <property type="entry name" value="Glyco_hydro_3_N_sf"/>
</dbReference>